<organism evidence="1 2">
    <name type="scientific">Echinococcus canadensis</name>
    <dbReference type="NCBI Taxonomy" id="519352"/>
    <lineage>
        <taxon>Eukaryota</taxon>
        <taxon>Metazoa</taxon>
        <taxon>Spiralia</taxon>
        <taxon>Lophotrochozoa</taxon>
        <taxon>Platyhelminthes</taxon>
        <taxon>Cestoda</taxon>
        <taxon>Eucestoda</taxon>
        <taxon>Cyclophyllidea</taxon>
        <taxon>Taeniidae</taxon>
        <taxon>Echinococcus</taxon>
        <taxon>Echinococcus canadensis group</taxon>
    </lineage>
</organism>
<dbReference type="Proteomes" id="UP000887562">
    <property type="component" value="Unplaced"/>
</dbReference>
<protein>
    <submittedName>
        <fullName evidence="2">Uncharacterized protein</fullName>
    </submittedName>
</protein>
<evidence type="ECO:0000313" key="1">
    <source>
        <dbReference type="Proteomes" id="UP000887562"/>
    </source>
</evidence>
<proteinExistence type="predicted"/>
<dbReference type="WBParaSite" id="maker-E.canG7_contigs_8584-snap-gene-1.26-mRNA-1">
    <property type="protein sequence ID" value="maker-E.canG7_contigs_8584-snap-gene-1.26-mRNA-1"/>
    <property type="gene ID" value="EcG7_02553"/>
</dbReference>
<reference evidence="2" key="1">
    <citation type="submission" date="2022-11" db="UniProtKB">
        <authorList>
            <consortium name="WormBaseParasite"/>
        </authorList>
    </citation>
    <scope>IDENTIFICATION</scope>
</reference>
<accession>A0A915EYZ8</accession>
<dbReference type="AlphaFoldDB" id="A0A915EYZ8"/>
<keyword evidence="1" id="KW-1185">Reference proteome</keyword>
<name>A0A915EYZ8_9CEST</name>
<evidence type="ECO:0000313" key="2">
    <source>
        <dbReference type="WBParaSite" id="maker-E.canG7_contigs_8584-snap-gene-1.26-mRNA-1"/>
    </source>
</evidence>
<sequence length="82" mass="9597">ANILPSSSTLNYPDIIFLLTKALKRRDLYLFGDTRPLYVQMIWSGRDETNIEQLVIEIIFIQNIENEEINACDSRRDATFLF</sequence>